<dbReference type="InterPro" id="IPR011006">
    <property type="entry name" value="CheY-like_superfamily"/>
</dbReference>
<dbReference type="GO" id="GO:0009190">
    <property type="term" value="P:cyclic nucleotide biosynthetic process"/>
    <property type="evidence" value="ECO:0007669"/>
    <property type="project" value="InterPro"/>
</dbReference>
<protein>
    <recommendedName>
        <fullName evidence="3">adenylate cyclase</fullName>
        <ecNumber evidence="3">4.6.1.1</ecNumber>
    </recommendedName>
</protein>
<dbReference type="SUPFAM" id="SSF52172">
    <property type="entry name" value="CheY-like"/>
    <property type="match status" value="1"/>
</dbReference>
<accession>A0A2A4XE64</accession>
<gene>
    <name evidence="15" type="ORF">COB20_02665</name>
</gene>
<dbReference type="CDD" id="cd07302">
    <property type="entry name" value="CHD"/>
    <property type="match status" value="1"/>
</dbReference>
<evidence type="ECO:0000313" key="15">
    <source>
        <dbReference type="EMBL" id="PCI80776.1"/>
    </source>
</evidence>
<dbReference type="InterPro" id="IPR029787">
    <property type="entry name" value="Nucleotide_cyclase"/>
</dbReference>
<dbReference type="GO" id="GO:0000160">
    <property type="term" value="P:phosphorelay signal transduction system"/>
    <property type="evidence" value="ECO:0007669"/>
    <property type="project" value="InterPro"/>
</dbReference>
<dbReference type="Gene3D" id="3.40.50.2300">
    <property type="match status" value="1"/>
</dbReference>
<dbReference type="PANTHER" id="PTHR45627">
    <property type="entry name" value="ADENYLATE CYCLASE TYPE 1"/>
    <property type="match status" value="1"/>
</dbReference>
<dbReference type="GO" id="GO:0004016">
    <property type="term" value="F:adenylate cyclase activity"/>
    <property type="evidence" value="ECO:0007669"/>
    <property type="project" value="UniProtKB-EC"/>
</dbReference>
<dbReference type="SMART" id="SM00044">
    <property type="entry name" value="CYCc"/>
    <property type="match status" value="1"/>
</dbReference>
<feature type="modified residue" description="4-aspartylphosphate" evidence="12">
    <location>
        <position position="57"/>
    </location>
</feature>
<dbReference type="InterPro" id="IPR001789">
    <property type="entry name" value="Sig_transdc_resp-reg_receiver"/>
</dbReference>
<dbReference type="SMART" id="SM00448">
    <property type="entry name" value="REC"/>
    <property type="match status" value="1"/>
</dbReference>
<evidence type="ECO:0000256" key="11">
    <source>
        <dbReference type="ARBA" id="ARBA00023239"/>
    </source>
</evidence>
<dbReference type="PROSITE" id="PS50110">
    <property type="entry name" value="RESPONSE_REGULATORY"/>
    <property type="match status" value="1"/>
</dbReference>
<comment type="catalytic activity">
    <reaction evidence="1">
        <text>ATP = 3',5'-cyclic AMP + diphosphate</text>
        <dbReference type="Rhea" id="RHEA:15389"/>
        <dbReference type="ChEBI" id="CHEBI:30616"/>
        <dbReference type="ChEBI" id="CHEBI:33019"/>
        <dbReference type="ChEBI" id="CHEBI:58165"/>
        <dbReference type="EC" id="4.6.1.1"/>
    </reaction>
</comment>
<name>A0A2A4XE64_9GAMM</name>
<evidence type="ECO:0000256" key="7">
    <source>
        <dbReference type="ARBA" id="ARBA00022840"/>
    </source>
</evidence>
<keyword evidence="9" id="KW-1133">Transmembrane helix</keyword>
<evidence type="ECO:0000313" key="16">
    <source>
        <dbReference type="Proteomes" id="UP000218767"/>
    </source>
</evidence>
<dbReference type="GO" id="GO:0005524">
    <property type="term" value="F:ATP binding"/>
    <property type="evidence" value="ECO:0007669"/>
    <property type="project" value="UniProtKB-KW"/>
</dbReference>
<keyword evidence="10" id="KW-0472">Membrane</keyword>
<evidence type="ECO:0000256" key="10">
    <source>
        <dbReference type="ARBA" id="ARBA00023136"/>
    </source>
</evidence>
<dbReference type="AlphaFoldDB" id="A0A2A4XE64"/>
<dbReference type="Pfam" id="PF00072">
    <property type="entry name" value="Response_reg"/>
    <property type="match status" value="1"/>
</dbReference>
<keyword evidence="4" id="KW-0812">Transmembrane</keyword>
<dbReference type="Pfam" id="PF00211">
    <property type="entry name" value="Guanylate_cyc"/>
    <property type="match status" value="1"/>
</dbReference>
<keyword evidence="7" id="KW-0067">ATP-binding</keyword>
<evidence type="ECO:0000256" key="8">
    <source>
        <dbReference type="ARBA" id="ARBA00022842"/>
    </source>
</evidence>
<dbReference type="GO" id="GO:0005886">
    <property type="term" value="C:plasma membrane"/>
    <property type="evidence" value="ECO:0007669"/>
    <property type="project" value="TreeGrafter"/>
</dbReference>
<evidence type="ECO:0000256" key="2">
    <source>
        <dbReference type="ARBA" id="ARBA00004141"/>
    </source>
</evidence>
<dbReference type="PANTHER" id="PTHR45627:SF12">
    <property type="entry name" value="ADENYLATE CYCLASE TYPE 2"/>
    <property type="match status" value="1"/>
</dbReference>
<feature type="domain" description="Response regulatory" evidence="13">
    <location>
        <begin position="7"/>
        <end position="124"/>
    </location>
</feature>
<evidence type="ECO:0000256" key="5">
    <source>
        <dbReference type="ARBA" id="ARBA00022723"/>
    </source>
</evidence>
<dbReference type="Proteomes" id="UP000218767">
    <property type="component" value="Unassembled WGS sequence"/>
</dbReference>
<comment type="subcellular location">
    <subcellularLocation>
        <location evidence="2">Membrane</location>
        <topology evidence="2">Multi-pass membrane protein</topology>
    </subcellularLocation>
</comment>
<feature type="domain" description="Guanylate cyclase" evidence="14">
    <location>
        <begin position="178"/>
        <end position="301"/>
    </location>
</feature>
<evidence type="ECO:0000256" key="9">
    <source>
        <dbReference type="ARBA" id="ARBA00022989"/>
    </source>
</evidence>
<evidence type="ECO:0000256" key="4">
    <source>
        <dbReference type="ARBA" id="ARBA00022692"/>
    </source>
</evidence>
<reference evidence="16" key="1">
    <citation type="submission" date="2017-08" db="EMBL/GenBank/DDBJ databases">
        <title>A dynamic microbial community with high functional redundancy inhabits the cold, oxic subseafloor aquifer.</title>
        <authorList>
            <person name="Tully B.J."/>
            <person name="Wheat C.G."/>
            <person name="Glazer B.T."/>
            <person name="Huber J.A."/>
        </authorList>
    </citation>
    <scope>NUCLEOTIDE SEQUENCE [LARGE SCALE GENOMIC DNA]</scope>
</reference>
<dbReference type="EC" id="4.6.1.1" evidence="3"/>
<comment type="caution">
    <text evidence="15">The sequence shown here is derived from an EMBL/GenBank/DDBJ whole genome shotgun (WGS) entry which is preliminary data.</text>
</comment>
<dbReference type="PROSITE" id="PS50125">
    <property type="entry name" value="GUANYLATE_CYCLASE_2"/>
    <property type="match status" value="1"/>
</dbReference>
<evidence type="ECO:0000256" key="6">
    <source>
        <dbReference type="ARBA" id="ARBA00022741"/>
    </source>
</evidence>
<evidence type="ECO:0000256" key="12">
    <source>
        <dbReference type="PROSITE-ProRule" id="PRU00169"/>
    </source>
</evidence>
<keyword evidence="5" id="KW-0479">Metal-binding</keyword>
<evidence type="ECO:0000259" key="14">
    <source>
        <dbReference type="PROSITE" id="PS50125"/>
    </source>
</evidence>
<proteinExistence type="predicted"/>
<dbReference type="GO" id="GO:0007189">
    <property type="term" value="P:adenylate cyclase-activating G protein-coupled receptor signaling pathway"/>
    <property type="evidence" value="ECO:0007669"/>
    <property type="project" value="TreeGrafter"/>
</dbReference>
<dbReference type="InterPro" id="IPR001054">
    <property type="entry name" value="A/G_cyclase"/>
</dbReference>
<dbReference type="Gene3D" id="3.30.70.1230">
    <property type="entry name" value="Nucleotide cyclase"/>
    <property type="match status" value="1"/>
</dbReference>
<sequence length="348" mass="38755">MSADNSRLLIVDDDEFNRSMTARLLKKEGYAEFDMAENGYIALDMIRNNNYDSIMLDVEMPELDGYGVLEQLQQDMRLRDIPVIMISGINDTESVIRCIELGAADYLHKPIDPVLLRARLGACLEKKRLRDQQLGYVKQLREEKRKADALLNVILPAAVANELKSMGRVPPRSFQNVAMLFCDIVDFTSYCNAHNAEEVVNGLQNLFEAFEKITRQHEMEKIKTIGDEFMASAGLTLANQDPLRSAVACGLEMIRAAAENDPVWQVRVGINQGAVIAGIVGHDKYQFDVWGDTVNTAARMAAVAKEGSIAMPIESWLSIQDSCDARSVGIIDIKGKGPLEIVEVYALR</sequence>
<keyword evidence="6" id="KW-0547">Nucleotide-binding</keyword>
<evidence type="ECO:0000259" key="13">
    <source>
        <dbReference type="PROSITE" id="PS50110"/>
    </source>
</evidence>
<keyword evidence="8" id="KW-0460">Magnesium</keyword>
<evidence type="ECO:0000256" key="3">
    <source>
        <dbReference type="ARBA" id="ARBA00012201"/>
    </source>
</evidence>
<dbReference type="GO" id="GO:0046872">
    <property type="term" value="F:metal ion binding"/>
    <property type="evidence" value="ECO:0007669"/>
    <property type="project" value="UniProtKB-KW"/>
</dbReference>
<dbReference type="EMBL" id="NVUL01000008">
    <property type="protein sequence ID" value="PCI80776.1"/>
    <property type="molecule type" value="Genomic_DNA"/>
</dbReference>
<keyword evidence="12" id="KW-0597">Phosphoprotein</keyword>
<keyword evidence="11" id="KW-0456">Lyase</keyword>
<organism evidence="15 16">
    <name type="scientific">SAR86 cluster bacterium</name>
    <dbReference type="NCBI Taxonomy" id="2030880"/>
    <lineage>
        <taxon>Bacteria</taxon>
        <taxon>Pseudomonadati</taxon>
        <taxon>Pseudomonadota</taxon>
        <taxon>Gammaproteobacteria</taxon>
        <taxon>SAR86 cluster</taxon>
    </lineage>
</organism>
<evidence type="ECO:0000256" key="1">
    <source>
        <dbReference type="ARBA" id="ARBA00001593"/>
    </source>
</evidence>
<dbReference type="SUPFAM" id="SSF55073">
    <property type="entry name" value="Nucleotide cyclase"/>
    <property type="match status" value="1"/>
</dbReference>